<dbReference type="EMBL" id="QOWE01000017">
    <property type="protein sequence ID" value="RCR67807.1"/>
    <property type="molecule type" value="Genomic_DNA"/>
</dbReference>
<name>A0A368JJH7_9BACT</name>
<keyword evidence="4" id="KW-1185">Reference proteome</keyword>
<proteinExistence type="predicted"/>
<feature type="domain" description="Response regulatory" evidence="2">
    <location>
        <begin position="6"/>
        <end position="128"/>
    </location>
</feature>
<organism evidence="3 4">
    <name type="scientific">Larkinella punicea</name>
    <dbReference type="NCBI Taxonomy" id="2315727"/>
    <lineage>
        <taxon>Bacteria</taxon>
        <taxon>Pseudomonadati</taxon>
        <taxon>Bacteroidota</taxon>
        <taxon>Cytophagia</taxon>
        <taxon>Cytophagales</taxon>
        <taxon>Spirosomataceae</taxon>
        <taxon>Larkinella</taxon>
    </lineage>
</organism>
<dbReference type="InterPro" id="IPR052893">
    <property type="entry name" value="TCS_response_regulator"/>
</dbReference>
<dbReference type="Pfam" id="PF00072">
    <property type="entry name" value="Response_reg"/>
    <property type="match status" value="1"/>
</dbReference>
<reference evidence="3 4" key="1">
    <citation type="submission" date="2018-07" db="EMBL/GenBank/DDBJ databases">
        <title>Genome analysis of Larkinella rosea.</title>
        <authorList>
            <person name="Zhou Z."/>
            <person name="Wang G."/>
        </authorList>
    </citation>
    <scope>NUCLEOTIDE SEQUENCE [LARGE SCALE GENOMIC DNA]</scope>
    <source>
        <strain evidence="4">zzj9</strain>
    </source>
</reference>
<dbReference type="AlphaFoldDB" id="A0A368JJH7"/>
<dbReference type="Gene3D" id="3.40.50.2300">
    <property type="match status" value="1"/>
</dbReference>
<dbReference type="Proteomes" id="UP000253383">
    <property type="component" value="Unassembled WGS sequence"/>
</dbReference>
<sequence length="141" mass="16382">MSLKGPIISIEDDEDDQFLLGQIVKQLDIPNEIRFFPNGQLALQYLEATDEQPFLILCDINMPIMNGLELRRRINQNETLRQKSIPFVYLTTAANPDIIREAYEQEVQGFFQKATDYAGFQQQMKLLVVYWQNCLHPNSTL</sequence>
<comment type="caution">
    <text evidence="3">The sequence shown here is derived from an EMBL/GenBank/DDBJ whole genome shotgun (WGS) entry which is preliminary data.</text>
</comment>
<evidence type="ECO:0000313" key="4">
    <source>
        <dbReference type="Proteomes" id="UP000253383"/>
    </source>
</evidence>
<feature type="modified residue" description="4-aspartylphosphate" evidence="1">
    <location>
        <position position="59"/>
    </location>
</feature>
<evidence type="ECO:0000256" key="1">
    <source>
        <dbReference type="PROSITE-ProRule" id="PRU00169"/>
    </source>
</evidence>
<dbReference type="PANTHER" id="PTHR44520:SF2">
    <property type="entry name" value="RESPONSE REGULATOR RCP1"/>
    <property type="match status" value="1"/>
</dbReference>
<dbReference type="GO" id="GO:0000160">
    <property type="term" value="P:phosphorelay signal transduction system"/>
    <property type="evidence" value="ECO:0007669"/>
    <property type="project" value="InterPro"/>
</dbReference>
<accession>A0A368JJH7</accession>
<dbReference type="PANTHER" id="PTHR44520">
    <property type="entry name" value="RESPONSE REGULATOR RCP1-RELATED"/>
    <property type="match status" value="1"/>
</dbReference>
<dbReference type="InterPro" id="IPR011006">
    <property type="entry name" value="CheY-like_superfamily"/>
</dbReference>
<dbReference type="SMART" id="SM00448">
    <property type="entry name" value="REC"/>
    <property type="match status" value="1"/>
</dbReference>
<dbReference type="SUPFAM" id="SSF52172">
    <property type="entry name" value="CheY-like"/>
    <property type="match status" value="1"/>
</dbReference>
<dbReference type="OrthoDB" id="958614at2"/>
<gene>
    <name evidence="3" type="ORF">DUE52_20075</name>
</gene>
<protein>
    <submittedName>
        <fullName evidence="3">Response regulator</fullName>
    </submittedName>
</protein>
<dbReference type="InterPro" id="IPR001789">
    <property type="entry name" value="Sig_transdc_resp-reg_receiver"/>
</dbReference>
<evidence type="ECO:0000313" key="3">
    <source>
        <dbReference type="EMBL" id="RCR67807.1"/>
    </source>
</evidence>
<dbReference type="PROSITE" id="PS50110">
    <property type="entry name" value="RESPONSE_REGULATORY"/>
    <property type="match status" value="1"/>
</dbReference>
<keyword evidence="1" id="KW-0597">Phosphoprotein</keyword>
<evidence type="ECO:0000259" key="2">
    <source>
        <dbReference type="PROSITE" id="PS50110"/>
    </source>
</evidence>